<evidence type="ECO:0000256" key="6">
    <source>
        <dbReference type="ARBA" id="ARBA00022679"/>
    </source>
</evidence>
<dbReference type="EC" id="2.7.11.1" evidence="3"/>
<keyword evidence="6" id="KW-0808">Transferase</keyword>
<evidence type="ECO:0000256" key="10">
    <source>
        <dbReference type="ARBA" id="ARBA00030980"/>
    </source>
</evidence>
<evidence type="ECO:0000259" key="14">
    <source>
        <dbReference type="PROSITE" id="PS50011"/>
    </source>
</evidence>
<dbReference type="SMART" id="SM00220">
    <property type="entry name" value="S_TKc"/>
    <property type="match status" value="1"/>
</dbReference>
<feature type="domain" description="Protein kinase" evidence="14">
    <location>
        <begin position="1"/>
        <end position="210"/>
    </location>
</feature>
<dbReference type="PROSITE" id="PS00109">
    <property type="entry name" value="PROTEIN_KINASE_TYR"/>
    <property type="match status" value="1"/>
</dbReference>
<dbReference type="AlphaFoldDB" id="A0AAD4EWG1"/>
<evidence type="ECO:0000256" key="1">
    <source>
        <dbReference type="ARBA" id="ARBA00003747"/>
    </source>
</evidence>
<evidence type="ECO:0000313" key="16">
    <source>
        <dbReference type="Proteomes" id="UP001197093"/>
    </source>
</evidence>
<dbReference type="InterPro" id="IPR000719">
    <property type="entry name" value="Prot_kinase_dom"/>
</dbReference>
<comment type="function">
    <text evidence="1">Component of the EKC/KEOPS complex that is required for the formation of a threonylcarbamoyl group on adenosine at position 37 (t(6)A37) in tRNAs that read codons beginning with adenine. The complex is probably involved in the transfer of the threonylcarbamoyl moiety of threonylcarbamoyl-AMP (TC-AMP) to the N6 group of A37. BUD32 has ATPase activity in the context of the EKC/KEOPS complex and likely plays a supporting role to the catalytic subunit KAE1. The EKC/KEOPS complex also promotes both telomere uncapping and telomere elongation. The complex is required for efficient recruitment of transcriptional coactivators.</text>
</comment>
<comment type="subunit">
    <text evidence="2">Component of the EKC/KEOPS complex composed of at least BUD32, CGI121, GON7, KAE1 and PCC1; the whole complex dimerizes.</text>
</comment>
<keyword evidence="16" id="KW-1185">Reference proteome</keyword>
<dbReference type="InterPro" id="IPR008266">
    <property type="entry name" value="Tyr_kinase_AS"/>
</dbReference>
<proteinExistence type="predicted"/>
<keyword evidence="8" id="KW-0418">Kinase</keyword>
<evidence type="ECO:0000256" key="13">
    <source>
        <dbReference type="ARBA" id="ARBA00048679"/>
    </source>
</evidence>
<name>A0AAD4EWG1_9PEZI</name>
<keyword evidence="9" id="KW-0067">ATP-binding</keyword>
<evidence type="ECO:0000256" key="11">
    <source>
        <dbReference type="ARBA" id="ARBA00033194"/>
    </source>
</evidence>
<gene>
    <name evidence="15" type="ORF">NEMBOFW57_004932</name>
</gene>
<dbReference type="GO" id="GO:0005524">
    <property type="term" value="F:ATP binding"/>
    <property type="evidence" value="ECO:0007669"/>
    <property type="project" value="UniProtKB-KW"/>
</dbReference>
<dbReference type="InterPro" id="IPR051681">
    <property type="entry name" value="Ser/Thr_Kinases-Pseudokinases"/>
</dbReference>
<protein>
    <recommendedName>
        <fullName evidence="5">EKC/KEOPS complex subunit BUD32</fullName>
        <ecNumber evidence="3">2.7.11.1</ecNumber>
    </recommendedName>
    <alternativeName>
        <fullName evidence="10 11">Atypical Serine/threonine protein kinase BUD32</fullName>
    </alternativeName>
    <alternativeName>
        <fullName evidence="4">EKC/KEOPS complex subunit bud32</fullName>
    </alternativeName>
</protein>
<dbReference type="Pfam" id="PF00069">
    <property type="entry name" value="Pkinase"/>
    <property type="match status" value="1"/>
</dbReference>
<dbReference type="PANTHER" id="PTHR44329:SF288">
    <property type="entry name" value="MITOGEN-ACTIVATED PROTEIN KINASE KINASE KINASE 20"/>
    <property type="match status" value="1"/>
</dbReference>
<dbReference type="PROSITE" id="PS50011">
    <property type="entry name" value="PROTEIN_KINASE_DOM"/>
    <property type="match status" value="1"/>
</dbReference>
<evidence type="ECO:0000256" key="8">
    <source>
        <dbReference type="ARBA" id="ARBA00022777"/>
    </source>
</evidence>
<evidence type="ECO:0000256" key="3">
    <source>
        <dbReference type="ARBA" id="ARBA00012513"/>
    </source>
</evidence>
<dbReference type="SUPFAM" id="SSF56112">
    <property type="entry name" value="Protein kinase-like (PK-like)"/>
    <property type="match status" value="1"/>
</dbReference>
<dbReference type="Gene3D" id="1.10.510.10">
    <property type="entry name" value="Transferase(Phosphotransferase) domain 1"/>
    <property type="match status" value="1"/>
</dbReference>
<comment type="catalytic activity">
    <reaction evidence="13">
        <text>L-seryl-[protein] + ATP = O-phospho-L-seryl-[protein] + ADP + H(+)</text>
        <dbReference type="Rhea" id="RHEA:17989"/>
        <dbReference type="Rhea" id="RHEA-COMP:9863"/>
        <dbReference type="Rhea" id="RHEA-COMP:11604"/>
        <dbReference type="ChEBI" id="CHEBI:15378"/>
        <dbReference type="ChEBI" id="CHEBI:29999"/>
        <dbReference type="ChEBI" id="CHEBI:30616"/>
        <dbReference type="ChEBI" id="CHEBI:83421"/>
        <dbReference type="ChEBI" id="CHEBI:456216"/>
        <dbReference type="EC" id="2.7.11.1"/>
    </reaction>
</comment>
<dbReference type="InterPro" id="IPR011009">
    <property type="entry name" value="Kinase-like_dom_sf"/>
</dbReference>
<dbReference type="Proteomes" id="UP001197093">
    <property type="component" value="Unassembled WGS sequence"/>
</dbReference>
<organism evidence="15 16">
    <name type="scientific">Staphylotrichum longicolle</name>
    <dbReference type="NCBI Taxonomy" id="669026"/>
    <lineage>
        <taxon>Eukaryota</taxon>
        <taxon>Fungi</taxon>
        <taxon>Dikarya</taxon>
        <taxon>Ascomycota</taxon>
        <taxon>Pezizomycotina</taxon>
        <taxon>Sordariomycetes</taxon>
        <taxon>Sordariomycetidae</taxon>
        <taxon>Sordariales</taxon>
        <taxon>Chaetomiaceae</taxon>
        <taxon>Staphylotrichum</taxon>
    </lineage>
</organism>
<evidence type="ECO:0000313" key="15">
    <source>
        <dbReference type="EMBL" id="KAG7288579.1"/>
    </source>
</evidence>
<accession>A0AAD4EWG1</accession>
<dbReference type="PANTHER" id="PTHR44329">
    <property type="entry name" value="SERINE/THREONINE-PROTEIN KINASE TNNI3K-RELATED"/>
    <property type="match status" value="1"/>
</dbReference>
<sequence>MIVRHLGFQGEGILLGEASHGNLQAYLDDNHPSIDLSQRLRWCRQLAEALDYIHSRGVLHSDLRPGNILVHETVPGALDILLADFGGSMCEELGVNGVALPDGPFYSPVFENQSSALLDLFGMGSVFYTVLTGRWPYKETSGRFDKIDDRLDWEDNFVYPRFKRGEFPSVEDLPVGEIILKCWRGEFATAKDALAALDKSLEAGGHCLEP</sequence>
<dbReference type="EMBL" id="JAHCVI010000002">
    <property type="protein sequence ID" value="KAG7288579.1"/>
    <property type="molecule type" value="Genomic_DNA"/>
</dbReference>
<evidence type="ECO:0000256" key="5">
    <source>
        <dbReference type="ARBA" id="ARBA00019973"/>
    </source>
</evidence>
<reference evidence="15" key="1">
    <citation type="submission" date="2023-02" db="EMBL/GenBank/DDBJ databases">
        <authorList>
            <person name="Palmer J.M."/>
        </authorList>
    </citation>
    <scope>NUCLEOTIDE SEQUENCE</scope>
    <source>
        <strain evidence="15">FW57</strain>
    </source>
</reference>
<evidence type="ECO:0000256" key="4">
    <source>
        <dbReference type="ARBA" id="ARBA00013948"/>
    </source>
</evidence>
<comment type="catalytic activity">
    <reaction evidence="12">
        <text>L-threonyl-[protein] + ATP = O-phospho-L-threonyl-[protein] + ADP + H(+)</text>
        <dbReference type="Rhea" id="RHEA:46608"/>
        <dbReference type="Rhea" id="RHEA-COMP:11060"/>
        <dbReference type="Rhea" id="RHEA-COMP:11605"/>
        <dbReference type="ChEBI" id="CHEBI:15378"/>
        <dbReference type="ChEBI" id="CHEBI:30013"/>
        <dbReference type="ChEBI" id="CHEBI:30616"/>
        <dbReference type="ChEBI" id="CHEBI:61977"/>
        <dbReference type="ChEBI" id="CHEBI:456216"/>
        <dbReference type="EC" id="2.7.11.1"/>
    </reaction>
</comment>
<keyword evidence="7" id="KW-0547">Nucleotide-binding</keyword>
<dbReference type="GO" id="GO:0004674">
    <property type="term" value="F:protein serine/threonine kinase activity"/>
    <property type="evidence" value="ECO:0007669"/>
    <property type="project" value="UniProtKB-EC"/>
</dbReference>
<evidence type="ECO:0000256" key="12">
    <source>
        <dbReference type="ARBA" id="ARBA00047899"/>
    </source>
</evidence>
<evidence type="ECO:0000256" key="2">
    <source>
        <dbReference type="ARBA" id="ARBA00011534"/>
    </source>
</evidence>
<evidence type="ECO:0000256" key="9">
    <source>
        <dbReference type="ARBA" id="ARBA00022840"/>
    </source>
</evidence>
<comment type="caution">
    <text evidence="15">The sequence shown here is derived from an EMBL/GenBank/DDBJ whole genome shotgun (WGS) entry which is preliminary data.</text>
</comment>
<evidence type="ECO:0000256" key="7">
    <source>
        <dbReference type="ARBA" id="ARBA00022741"/>
    </source>
</evidence>